<dbReference type="EMBL" id="HBEP01033102">
    <property type="protein sequence ID" value="CAD8506816.1"/>
    <property type="molecule type" value="Transcribed_RNA"/>
</dbReference>
<proteinExistence type="predicted"/>
<name>A0A7S0NDA4_9EUKA</name>
<protein>
    <submittedName>
        <fullName evidence="1">Uncharacterized protein</fullName>
    </submittedName>
</protein>
<accession>A0A7S0NDA4</accession>
<gene>
    <name evidence="1" type="ORF">PANT1444_LOCUS18702</name>
</gene>
<dbReference type="AlphaFoldDB" id="A0A7S0NDA4"/>
<sequence length="214" mass="23465">MSLLPKLSKMSLTFLENGLPWFPSLFFLFEQKASLPDDSAALQHSRALHSCEPSPARMVDELERLAVLVYPATLLLVPAVACGRAPSRALLLRGASSNDGRLGRLERLQLLSQRICLALRIVALGGERRMRCRLAQQVSPARHGHDDLALHGPLLLQLRHVRCFAVGSIGPAARRGVVEDLADERISARRHRCPKPVVEPGHGIRAVNHAAALK</sequence>
<evidence type="ECO:0000313" key="1">
    <source>
        <dbReference type="EMBL" id="CAD8506816.1"/>
    </source>
</evidence>
<organism evidence="1">
    <name type="scientific">Phaeocystis antarctica</name>
    <dbReference type="NCBI Taxonomy" id="33657"/>
    <lineage>
        <taxon>Eukaryota</taxon>
        <taxon>Haptista</taxon>
        <taxon>Haptophyta</taxon>
        <taxon>Prymnesiophyceae</taxon>
        <taxon>Phaeocystales</taxon>
        <taxon>Phaeocystaceae</taxon>
        <taxon>Phaeocystis</taxon>
    </lineage>
</organism>
<reference evidence="1" key="1">
    <citation type="submission" date="2021-01" db="EMBL/GenBank/DDBJ databases">
        <authorList>
            <person name="Corre E."/>
            <person name="Pelletier E."/>
            <person name="Niang G."/>
            <person name="Scheremetjew M."/>
            <person name="Finn R."/>
            <person name="Kale V."/>
            <person name="Holt S."/>
            <person name="Cochrane G."/>
            <person name="Meng A."/>
            <person name="Brown T."/>
            <person name="Cohen L."/>
        </authorList>
    </citation>
    <scope>NUCLEOTIDE SEQUENCE</scope>
    <source>
        <strain evidence="1">CCMP1374</strain>
    </source>
</reference>